<accession>A0AAE9BN00</accession>
<organism evidence="2 3">
    <name type="scientific">Pseudomonas phage PHB09</name>
    <dbReference type="NCBI Taxonomy" id="2867265"/>
    <lineage>
        <taxon>Viruses</taxon>
        <taxon>Duplodnaviria</taxon>
        <taxon>Heunggongvirae</taxon>
        <taxon>Uroviricota</taxon>
        <taxon>Caudoviricetes</taxon>
        <taxon>Vandenendeviridae</taxon>
        <taxon>Gorskivirinae</taxon>
        <taxon>Dilongvirus</taxon>
        <taxon>Dilongvirus PHB09</taxon>
    </lineage>
</organism>
<evidence type="ECO:0000313" key="3">
    <source>
        <dbReference type="Proteomes" id="UP000827914"/>
    </source>
</evidence>
<name>A0AAE9BN00_9CAUD</name>
<dbReference type="EMBL" id="OK040171">
    <property type="protein sequence ID" value="UAV84524.1"/>
    <property type="molecule type" value="Genomic_DNA"/>
</dbReference>
<proteinExistence type="predicted"/>
<protein>
    <submittedName>
        <fullName evidence="2">Uncharacterized protein</fullName>
    </submittedName>
</protein>
<sequence length="44" mass="4867">METGTPIRLRSGALEGSNPSERTKQMACWLSDLGYRLQSGNRVV</sequence>
<gene>
    <name evidence="2" type="ORF">PHB09_028</name>
</gene>
<reference evidence="2" key="1">
    <citation type="submission" date="2021-09" db="EMBL/GenBank/DDBJ databases">
        <authorList>
            <person name="Liu Y."/>
        </authorList>
    </citation>
    <scope>NUCLEOTIDE SEQUENCE</scope>
</reference>
<evidence type="ECO:0000256" key="1">
    <source>
        <dbReference type="SAM" id="MobiDB-lite"/>
    </source>
</evidence>
<evidence type="ECO:0000313" key="2">
    <source>
        <dbReference type="EMBL" id="UAV84524.1"/>
    </source>
</evidence>
<feature type="region of interest" description="Disordered" evidence="1">
    <location>
        <begin position="1"/>
        <end position="20"/>
    </location>
</feature>
<dbReference type="Proteomes" id="UP000827914">
    <property type="component" value="Segment"/>
</dbReference>
<keyword evidence="3" id="KW-1185">Reference proteome</keyword>